<evidence type="ECO:0000256" key="2">
    <source>
        <dbReference type="ARBA" id="ARBA00001946"/>
    </source>
</evidence>
<reference evidence="13" key="1">
    <citation type="journal article" date="2019" name="Nat. Commun.">
        <title>Genome-wide association mapping of date palm fruit traits.</title>
        <authorList>
            <person name="Hazzouri K.M."/>
            <person name="Gros-Balthazard M."/>
            <person name="Flowers J.M."/>
            <person name="Copetti D."/>
            <person name="Lemansour A."/>
            <person name="Lebrun M."/>
            <person name="Masmoudi K."/>
            <person name="Ferrand S."/>
            <person name="Dhar M.I."/>
            <person name="Fresquez Z.A."/>
            <person name="Rosas U."/>
            <person name="Zhang J."/>
            <person name="Talag J."/>
            <person name="Lee S."/>
            <person name="Kudrna D."/>
            <person name="Powell R.F."/>
            <person name="Leitch I.J."/>
            <person name="Krueger R.R."/>
            <person name="Wing R.A."/>
            <person name="Amiri K.M.A."/>
            <person name="Purugganan M.D."/>
        </authorList>
    </citation>
    <scope>NUCLEOTIDE SEQUENCE [LARGE SCALE GENOMIC DNA]</scope>
    <source>
        <strain evidence="13">cv. Khalas</strain>
    </source>
</reference>
<dbReference type="SUPFAM" id="SSF56219">
    <property type="entry name" value="DNase I-like"/>
    <property type="match status" value="1"/>
</dbReference>
<accession>A0A8B7C1L3</accession>
<dbReference type="FunFam" id="3.60.10.10:FF:000058">
    <property type="entry name" value="Tyrosyl-DNA phosphodiesterase 2"/>
    <property type="match status" value="1"/>
</dbReference>
<comment type="subcellular location">
    <subcellularLocation>
        <location evidence="3">Nucleus</location>
        <location evidence="3">PML body</location>
    </subcellularLocation>
</comment>
<dbReference type="GO" id="GO:0005737">
    <property type="term" value="C:cytoplasm"/>
    <property type="evidence" value="ECO:0007669"/>
    <property type="project" value="TreeGrafter"/>
</dbReference>
<name>A0A8B7C1L3_PHODC</name>
<keyword evidence="10" id="KW-0539">Nucleus</keyword>
<keyword evidence="5" id="KW-0479">Metal-binding</keyword>
<evidence type="ECO:0000256" key="7">
    <source>
        <dbReference type="ARBA" id="ARBA00022801"/>
    </source>
</evidence>
<dbReference type="GO" id="GO:0003697">
    <property type="term" value="F:single-stranded DNA binding"/>
    <property type="evidence" value="ECO:0007669"/>
    <property type="project" value="TreeGrafter"/>
</dbReference>
<dbReference type="GO" id="GO:0004518">
    <property type="term" value="F:nuclease activity"/>
    <property type="evidence" value="ECO:0007669"/>
    <property type="project" value="UniProtKB-KW"/>
</dbReference>
<keyword evidence="9" id="KW-0234">DNA repair</keyword>
<keyword evidence="13" id="KW-1185">Reference proteome</keyword>
<feature type="compositionally biased region" description="Polar residues" evidence="11">
    <location>
        <begin position="1"/>
        <end position="10"/>
    </location>
</feature>
<feature type="domain" description="Endonuclease/exonuclease/phosphatase" evidence="12">
    <location>
        <begin position="129"/>
        <end position="370"/>
    </location>
</feature>
<sequence>MGNAESSSEFPSREPGESRQSRNKKSDEGEEQQSSAAGTALKVGAAVAAGTALLALGAWSASSSSSSSSSGSGDRRDITMERLDTGGSRCDSGHTHLQGSSRCPAEPSPFSYHLGDGNRNLSSRMIKIMSYNIWFREDAQVHGRMQAIGRLVQQHCPDLIFFQEVTPTIYGIFQSFEWWKDYNCSVPPERATRKYFCMMLSKLPVKKFQCVPFENSTMGRELCLAYIDVGMGNKLIAATTHLESPTPPEMNSAERVAQAKEAINLLNHSSNVVFGGDMNWDEGSDGSFPQFDGWADAWTDLRPGENGWTYDTKSNPMLKGNFPLQKRLDRFVCKLADFRLIDISMIGMEAIPGLLYYKKSKVLPVLPSDHYALLLTMRLV</sequence>
<keyword evidence="8" id="KW-0460">Magnesium</keyword>
<dbReference type="CDD" id="cd09080">
    <property type="entry name" value="TDP2"/>
    <property type="match status" value="1"/>
</dbReference>
<evidence type="ECO:0000256" key="1">
    <source>
        <dbReference type="ARBA" id="ARBA00001936"/>
    </source>
</evidence>
<dbReference type="KEGG" id="pda:103707196"/>
<feature type="region of interest" description="Disordered" evidence="11">
    <location>
        <begin position="1"/>
        <end position="38"/>
    </location>
</feature>
<evidence type="ECO:0000256" key="10">
    <source>
        <dbReference type="ARBA" id="ARBA00023242"/>
    </source>
</evidence>
<evidence type="ECO:0000313" key="13">
    <source>
        <dbReference type="Proteomes" id="UP000228380"/>
    </source>
</evidence>
<dbReference type="GO" id="GO:0006302">
    <property type="term" value="P:double-strand break repair"/>
    <property type="evidence" value="ECO:0007669"/>
    <property type="project" value="TreeGrafter"/>
</dbReference>
<keyword evidence="6" id="KW-0227">DNA damage</keyword>
<dbReference type="PANTHER" id="PTHR15822">
    <property type="entry name" value="TRAF AND TNF RECEPTOR-ASSOCIATED PROTEIN"/>
    <property type="match status" value="1"/>
</dbReference>
<dbReference type="OrthoDB" id="9975959at2759"/>
<comment type="cofactor">
    <cofactor evidence="2">
        <name>Mg(2+)</name>
        <dbReference type="ChEBI" id="CHEBI:18420"/>
    </cofactor>
</comment>
<dbReference type="PANTHER" id="PTHR15822:SF4">
    <property type="entry name" value="TYROSYL-DNA PHOSPHODIESTERASE 2"/>
    <property type="match status" value="1"/>
</dbReference>
<dbReference type="Pfam" id="PF03372">
    <property type="entry name" value="Exo_endo_phos"/>
    <property type="match status" value="1"/>
</dbReference>
<evidence type="ECO:0000313" key="14">
    <source>
        <dbReference type="RefSeq" id="XP_008789821.2"/>
    </source>
</evidence>
<dbReference type="GO" id="GO:0070260">
    <property type="term" value="F:5'-tyrosyl-DNA phosphodiesterase activity"/>
    <property type="evidence" value="ECO:0007669"/>
    <property type="project" value="TreeGrafter"/>
</dbReference>
<evidence type="ECO:0000256" key="4">
    <source>
        <dbReference type="ARBA" id="ARBA00022722"/>
    </source>
</evidence>
<evidence type="ECO:0000256" key="9">
    <source>
        <dbReference type="ARBA" id="ARBA00023204"/>
    </source>
</evidence>
<feature type="compositionally biased region" description="Basic and acidic residues" evidence="11">
    <location>
        <begin position="11"/>
        <end position="27"/>
    </location>
</feature>
<evidence type="ECO:0000256" key="5">
    <source>
        <dbReference type="ARBA" id="ARBA00022723"/>
    </source>
</evidence>
<evidence type="ECO:0000256" key="8">
    <source>
        <dbReference type="ARBA" id="ARBA00022842"/>
    </source>
</evidence>
<reference evidence="14" key="2">
    <citation type="submission" date="2025-08" db="UniProtKB">
        <authorList>
            <consortium name="RefSeq"/>
        </authorList>
    </citation>
    <scope>IDENTIFICATION</scope>
    <source>
        <tissue evidence="14">Young leaves</tissue>
    </source>
</reference>
<evidence type="ECO:0000259" key="12">
    <source>
        <dbReference type="Pfam" id="PF03372"/>
    </source>
</evidence>
<proteinExistence type="predicted"/>
<keyword evidence="7" id="KW-0378">Hydrolase</keyword>
<dbReference type="Proteomes" id="UP000228380">
    <property type="component" value="Chromosome 4"/>
</dbReference>
<evidence type="ECO:0000256" key="11">
    <source>
        <dbReference type="SAM" id="MobiDB-lite"/>
    </source>
</evidence>
<feature type="region of interest" description="Disordered" evidence="11">
    <location>
        <begin position="83"/>
        <end position="105"/>
    </location>
</feature>
<gene>
    <name evidence="14" type="primary">LOC103707196</name>
</gene>
<dbReference type="InterPro" id="IPR036691">
    <property type="entry name" value="Endo/exonu/phosph_ase_sf"/>
</dbReference>
<dbReference type="RefSeq" id="XP_008789821.2">
    <property type="nucleotide sequence ID" value="XM_008791599.4"/>
</dbReference>
<evidence type="ECO:0000256" key="6">
    <source>
        <dbReference type="ARBA" id="ARBA00022763"/>
    </source>
</evidence>
<evidence type="ECO:0000256" key="3">
    <source>
        <dbReference type="ARBA" id="ARBA00004322"/>
    </source>
</evidence>
<organism evidence="13 14">
    <name type="scientific">Phoenix dactylifera</name>
    <name type="common">Date palm</name>
    <dbReference type="NCBI Taxonomy" id="42345"/>
    <lineage>
        <taxon>Eukaryota</taxon>
        <taxon>Viridiplantae</taxon>
        <taxon>Streptophyta</taxon>
        <taxon>Embryophyta</taxon>
        <taxon>Tracheophyta</taxon>
        <taxon>Spermatophyta</taxon>
        <taxon>Magnoliopsida</taxon>
        <taxon>Liliopsida</taxon>
        <taxon>Arecaceae</taxon>
        <taxon>Coryphoideae</taxon>
        <taxon>Phoeniceae</taxon>
        <taxon>Phoenix</taxon>
    </lineage>
</organism>
<keyword evidence="4" id="KW-0540">Nuclease</keyword>
<dbReference type="AlphaFoldDB" id="A0A8B7C1L3"/>
<dbReference type="GO" id="GO:0046872">
    <property type="term" value="F:metal ion binding"/>
    <property type="evidence" value="ECO:0007669"/>
    <property type="project" value="UniProtKB-KW"/>
</dbReference>
<dbReference type="GeneID" id="103707196"/>
<dbReference type="InterPro" id="IPR051547">
    <property type="entry name" value="TDP2-like"/>
</dbReference>
<comment type="cofactor">
    <cofactor evidence="1">
        <name>Mn(2+)</name>
        <dbReference type="ChEBI" id="CHEBI:29035"/>
    </cofactor>
</comment>
<dbReference type="Gene3D" id="3.60.10.10">
    <property type="entry name" value="Endonuclease/exonuclease/phosphatase"/>
    <property type="match status" value="1"/>
</dbReference>
<protein>
    <submittedName>
        <fullName evidence="14">Tyrosyl-DNA phosphodiesterase 2-like</fullName>
    </submittedName>
</protein>
<dbReference type="InterPro" id="IPR005135">
    <property type="entry name" value="Endo/exonuclease/phosphatase"/>
</dbReference>